<dbReference type="EMBL" id="CP036348">
    <property type="protein sequence ID" value="QDV69344.1"/>
    <property type="molecule type" value="Genomic_DNA"/>
</dbReference>
<evidence type="ECO:0000313" key="2">
    <source>
        <dbReference type="Proteomes" id="UP000315082"/>
    </source>
</evidence>
<dbReference type="KEGG" id="rcf:Poly24_30590"/>
<dbReference type="AlphaFoldDB" id="A0A518JUX0"/>
<name>A0A518JUX0_9BACT</name>
<protein>
    <submittedName>
        <fullName evidence="1">Uncharacterized protein</fullName>
    </submittedName>
</protein>
<gene>
    <name evidence="1" type="ORF">Poly24_30590</name>
</gene>
<dbReference type="OrthoDB" id="285613at2"/>
<sequence length="121" mass="13557">MKVASKPAAATAVAARVAGEDIQPGDFVTVLTELVELPSFLWACSSLTLPAEEPIAFRFRPQETGKPLKVFTVCLPFVYAKNDRGAVVTIDTRLKQLVRLDRQCARKVWKQLRSKTRRKRS</sequence>
<organism evidence="1 2">
    <name type="scientific">Rosistilla carotiformis</name>
    <dbReference type="NCBI Taxonomy" id="2528017"/>
    <lineage>
        <taxon>Bacteria</taxon>
        <taxon>Pseudomonadati</taxon>
        <taxon>Planctomycetota</taxon>
        <taxon>Planctomycetia</taxon>
        <taxon>Pirellulales</taxon>
        <taxon>Pirellulaceae</taxon>
        <taxon>Rosistilla</taxon>
    </lineage>
</organism>
<reference evidence="1 2" key="1">
    <citation type="submission" date="2019-02" db="EMBL/GenBank/DDBJ databases">
        <title>Deep-cultivation of Planctomycetes and their phenomic and genomic characterization uncovers novel biology.</title>
        <authorList>
            <person name="Wiegand S."/>
            <person name="Jogler M."/>
            <person name="Boedeker C."/>
            <person name="Pinto D."/>
            <person name="Vollmers J."/>
            <person name="Rivas-Marin E."/>
            <person name="Kohn T."/>
            <person name="Peeters S.H."/>
            <person name="Heuer A."/>
            <person name="Rast P."/>
            <person name="Oberbeckmann S."/>
            <person name="Bunk B."/>
            <person name="Jeske O."/>
            <person name="Meyerdierks A."/>
            <person name="Storesund J.E."/>
            <person name="Kallscheuer N."/>
            <person name="Luecker S."/>
            <person name="Lage O.M."/>
            <person name="Pohl T."/>
            <person name="Merkel B.J."/>
            <person name="Hornburger P."/>
            <person name="Mueller R.-W."/>
            <person name="Bruemmer F."/>
            <person name="Labrenz M."/>
            <person name="Spormann A.M."/>
            <person name="Op den Camp H."/>
            <person name="Overmann J."/>
            <person name="Amann R."/>
            <person name="Jetten M.S.M."/>
            <person name="Mascher T."/>
            <person name="Medema M.H."/>
            <person name="Devos D.P."/>
            <person name="Kaster A.-K."/>
            <person name="Ovreas L."/>
            <person name="Rohde M."/>
            <person name="Galperin M.Y."/>
            <person name="Jogler C."/>
        </authorList>
    </citation>
    <scope>NUCLEOTIDE SEQUENCE [LARGE SCALE GENOMIC DNA]</scope>
    <source>
        <strain evidence="1 2">Poly24</strain>
    </source>
</reference>
<proteinExistence type="predicted"/>
<dbReference type="RefSeq" id="WP_145096682.1">
    <property type="nucleotide sequence ID" value="NZ_CP036348.1"/>
</dbReference>
<keyword evidence="2" id="KW-1185">Reference proteome</keyword>
<dbReference type="Proteomes" id="UP000315082">
    <property type="component" value="Chromosome"/>
</dbReference>
<evidence type="ECO:0000313" key="1">
    <source>
        <dbReference type="EMBL" id="QDV69344.1"/>
    </source>
</evidence>
<accession>A0A518JUX0</accession>